<dbReference type="AlphaFoldDB" id="A0AAW9HV68"/>
<evidence type="ECO:0000313" key="2">
    <source>
        <dbReference type="Proteomes" id="UP001281731"/>
    </source>
</evidence>
<comment type="caution">
    <text evidence="1">The sequence shown here is derived from an EMBL/GenBank/DDBJ whole genome shotgun (WGS) entry which is preliminary data.</text>
</comment>
<dbReference type="EMBL" id="JAWNGC010000001">
    <property type="protein sequence ID" value="MDY5154315.1"/>
    <property type="molecule type" value="Genomic_DNA"/>
</dbReference>
<accession>A0AAW9HV68</accession>
<sequence>MKKTTLALALAGYAIMLACITGGAPTWLEATVATLWLAGATYAALPSRTGKGGEQ</sequence>
<dbReference type="Proteomes" id="UP001281731">
    <property type="component" value="Unassembled WGS sequence"/>
</dbReference>
<reference evidence="1" key="1">
    <citation type="submission" date="2023-10" db="EMBL/GenBank/DDBJ databases">
        <title>Whole Genome based description of the genera Actinobaculum and Actinotignum reveals a complex phylogenetic relationship within the species included in the genus Actinotignum.</title>
        <authorList>
            <person name="Jensen C.S."/>
            <person name="Dargis R."/>
            <person name="Kemp M."/>
            <person name="Christensen J.J."/>
        </authorList>
    </citation>
    <scope>NUCLEOTIDE SEQUENCE</scope>
    <source>
        <strain evidence="1">SLA_B511</strain>
    </source>
</reference>
<protein>
    <submittedName>
        <fullName evidence="1">Uncharacterized protein</fullName>
    </submittedName>
</protein>
<dbReference type="PROSITE" id="PS51257">
    <property type="entry name" value="PROKAR_LIPOPROTEIN"/>
    <property type="match status" value="1"/>
</dbReference>
<name>A0AAW9HV68_9ACTO</name>
<organism evidence="1 2">
    <name type="scientific">Actinotignum urinale</name>
    <dbReference type="NCBI Taxonomy" id="190146"/>
    <lineage>
        <taxon>Bacteria</taxon>
        <taxon>Bacillati</taxon>
        <taxon>Actinomycetota</taxon>
        <taxon>Actinomycetes</taxon>
        <taxon>Actinomycetales</taxon>
        <taxon>Actinomycetaceae</taxon>
        <taxon>Actinotignum</taxon>
    </lineage>
</organism>
<dbReference type="RefSeq" id="WP_320756220.1">
    <property type="nucleotide sequence ID" value="NZ_JAWNGC010000001.1"/>
</dbReference>
<gene>
    <name evidence="1" type="ORF">R6G80_01035</name>
</gene>
<evidence type="ECO:0000313" key="1">
    <source>
        <dbReference type="EMBL" id="MDY5154315.1"/>
    </source>
</evidence>
<proteinExistence type="predicted"/>